<dbReference type="GO" id="GO:0016887">
    <property type="term" value="F:ATP hydrolysis activity"/>
    <property type="evidence" value="ECO:0007669"/>
    <property type="project" value="InterPro"/>
</dbReference>
<dbReference type="PANTHER" id="PTHR43790:SF8">
    <property type="entry name" value="SUGAR ABC TRANSPORTER ATP-BINDING PROTEIN"/>
    <property type="match status" value="1"/>
</dbReference>
<dbReference type="Gene3D" id="3.40.50.300">
    <property type="entry name" value="P-loop containing nucleotide triphosphate hydrolases"/>
    <property type="match status" value="1"/>
</dbReference>
<dbReference type="AlphaFoldDB" id="X1J5T7"/>
<gene>
    <name evidence="4" type="ORF">S06H3_02739</name>
</gene>
<dbReference type="CDD" id="cd03216">
    <property type="entry name" value="ABC_Carb_Monos_I"/>
    <property type="match status" value="1"/>
</dbReference>
<dbReference type="PANTHER" id="PTHR43790">
    <property type="entry name" value="CARBOHYDRATE TRANSPORT ATP-BINDING PROTEIN MG119-RELATED"/>
    <property type="match status" value="1"/>
</dbReference>
<sequence>MLLKMKDIHKWFGEVHALSDVDFHVDSGDIVGLVGDNGAGKSTLMGILNGSISKSRGAIYWKGKEAVISSVKDARGLNIEMVYQDQALVDAKTVAENIFLGREPVKSFGPIKIIDRGEMRKRARETTESLGLEIASPDQEVRFCSGGERQGVAIARALHFKAELVILDEPTTALSVKGVEKVLDFIKQLRDEGIACIVITHNLEHVYPVSDRIVMLARGK</sequence>
<dbReference type="PROSITE" id="PS50893">
    <property type="entry name" value="ABC_TRANSPORTER_2"/>
    <property type="match status" value="1"/>
</dbReference>
<comment type="caution">
    <text evidence="4">The sequence shown here is derived from an EMBL/GenBank/DDBJ whole genome shotgun (WGS) entry which is preliminary data.</text>
</comment>
<dbReference type="InterPro" id="IPR003439">
    <property type="entry name" value="ABC_transporter-like_ATP-bd"/>
</dbReference>
<dbReference type="EMBL" id="BARV01000825">
    <property type="protein sequence ID" value="GAH90051.1"/>
    <property type="molecule type" value="Genomic_DNA"/>
</dbReference>
<feature type="domain" description="ABC transporter" evidence="3">
    <location>
        <begin position="3"/>
        <end position="220"/>
    </location>
</feature>
<dbReference type="SMART" id="SM00382">
    <property type="entry name" value="AAA"/>
    <property type="match status" value="1"/>
</dbReference>
<evidence type="ECO:0000256" key="1">
    <source>
        <dbReference type="ARBA" id="ARBA00022741"/>
    </source>
</evidence>
<accession>X1J5T7</accession>
<dbReference type="Pfam" id="PF00005">
    <property type="entry name" value="ABC_tran"/>
    <property type="match status" value="1"/>
</dbReference>
<keyword evidence="2" id="KW-0067">ATP-binding</keyword>
<evidence type="ECO:0000259" key="3">
    <source>
        <dbReference type="PROSITE" id="PS50893"/>
    </source>
</evidence>
<dbReference type="InterPro" id="IPR050107">
    <property type="entry name" value="ABC_carbohydrate_import_ATPase"/>
</dbReference>
<name>X1J5T7_9ZZZZ</name>
<proteinExistence type="predicted"/>
<dbReference type="InterPro" id="IPR027417">
    <property type="entry name" value="P-loop_NTPase"/>
</dbReference>
<evidence type="ECO:0000256" key="2">
    <source>
        <dbReference type="ARBA" id="ARBA00022840"/>
    </source>
</evidence>
<reference evidence="4" key="1">
    <citation type="journal article" date="2014" name="Front. Microbiol.">
        <title>High frequency of phylogenetically diverse reductive dehalogenase-homologous genes in deep subseafloor sedimentary metagenomes.</title>
        <authorList>
            <person name="Kawai M."/>
            <person name="Futagami T."/>
            <person name="Toyoda A."/>
            <person name="Takaki Y."/>
            <person name="Nishi S."/>
            <person name="Hori S."/>
            <person name="Arai W."/>
            <person name="Tsubouchi T."/>
            <person name="Morono Y."/>
            <person name="Uchiyama I."/>
            <person name="Ito T."/>
            <person name="Fujiyama A."/>
            <person name="Inagaki F."/>
            <person name="Takami H."/>
        </authorList>
    </citation>
    <scope>NUCLEOTIDE SEQUENCE</scope>
    <source>
        <strain evidence="4">Expedition CK06-06</strain>
    </source>
</reference>
<dbReference type="SUPFAM" id="SSF52540">
    <property type="entry name" value="P-loop containing nucleoside triphosphate hydrolases"/>
    <property type="match status" value="1"/>
</dbReference>
<dbReference type="InterPro" id="IPR003593">
    <property type="entry name" value="AAA+_ATPase"/>
</dbReference>
<evidence type="ECO:0000313" key="4">
    <source>
        <dbReference type="EMBL" id="GAH90051.1"/>
    </source>
</evidence>
<keyword evidence="1" id="KW-0547">Nucleotide-binding</keyword>
<dbReference type="GO" id="GO:0005524">
    <property type="term" value="F:ATP binding"/>
    <property type="evidence" value="ECO:0007669"/>
    <property type="project" value="UniProtKB-KW"/>
</dbReference>
<feature type="non-terminal residue" evidence="4">
    <location>
        <position position="220"/>
    </location>
</feature>
<organism evidence="4">
    <name type="scientific">marine sediment metagenome</name>
    <dbReference type="NCBI Taxonomy" id="412755"/>
    <lineage>
        <taxon>unclassified sequences</taxon>
        <taxon>metagenomes</taxon>
        <taxon>ecological metagenomes</taxon>
    </lineage>
</organism>
<protein>
    <recommendedName>
        <fullName evidence="3">ABC transporter domain-containing protein</fullName>
    </recommendedName>
</protein>